<evidence type="ECO:0000313" key="12">
    <source>
        <dbReference type="Proteomes" id="UP000008206"/>
    </source>
</evidence>
<comment type="subcellular location">
    <subcellularLocation>
        <location evidence="2">Cell membrane</location>
        <topology evidence="2">Single-pass type II membrane protein</topology>
    </subcellularLocation>
    <subcellularLocation>
        <location evidence="9">Membrane</location>
        <topology evidence="9">Single-pass type II membrane protein</topology>
    </subcellularLocation>
</comment>
<dbReference type="EC" id="3.4.21.89" evidence="4 8"/>
<dbReference type="KEGG" id="cyj:Cyan7822_1810"/>
<dbReference type="PROSITE" id="PS00760">
    <property type="entry name" value="SPASE_I_2"/>
    <property type="match status" value="1"/>
</dbReference>
<dbReference type="PANTHER" id="PTHR43390:SF1">
    <property type="entry name" value="CHLOROPLAST PROCESSING PEPTIDASE"/>
    <property type="match status" value="1"/>
</dbReference>
<dbReference type="InterPro" id="IPR000223">
    <property type="entry name" value="Pept_S26A_signal_pept_1"/>
</dbReference>
<dbReference type="InterPro" id="IPR019533">
    <property type="entry name" value="Peptidase_S26"/>
</dbReference>
<protein>
    <recommendedName>
        <fullName evidence="4 8">Signal peptidase I</fullName>
        <ecNumber evidence="4 8">3.4.21.89</ecNumber>
    </recommendedName>
</protein>
<keyword evidence="6 8" id="KW-0378">Hydrolase</keyword>
<dbReference type="NCBIfam" id="TIGR02227">
    <property type="entry name" value="sigpep_I_bact"/>
    <property type="match status" value="1"/>
</dbReference>
<dbReference type="Pfam" id="PF10502">
    <property type="entry name" value="Peptidase_S26"/>
    <property type="match status" value="1"/>
</dbReference>
<comment type="similarity">
    <text evidence="3 9">Belongs to the peptidase S26 family.</text>
</comment>
<dbReference type="RefSeq" id="WP_013321903.1">
    <property type="nucleotide sequence ID" value="NC_014501.1"/>
</dbReference>
<keyword evidence="5 8" id="KW-0645">Protease</keyword>
<dbReference type="GO" id="GO:0006465">
    <property type="term" value="P:signal peptide processing"/>
    <property type="evidence" value="ECO:0007669"/>
    <property type="project" value="InterPro"/>
</dbReference>
<dbReference type="STRING" id="497965.Cyan7822_1810"/>
<dbReference type="SUPFAM" id="SSF51306">
    <property type="entry name" value="LexA/Signal peptidase"/>
    <property type="match status" value="1"/>
</dbReference>
<feature type="domain" description="Peptidase S26" evidence="10">
    <location>
        <begin position="218"/>
        <end position="360"/>
    </location>
</feature>
<dbReference type="Gene3D" id="2.10.109.10">
    <property type="entry name" value="Umud Fragment, subunit A"/>
    <property type="match status" value="1"/>
</dbReference>
<feature type="transmembrane region" description="Helical" evidence="8">
    <location>
        <begin position="77"/>
        <end position="104"/>
    </location>
</feature>
<evidence type="ECO:0000256" key="1">
    <source>
        <dbReference type="ARBA" id="ARBA00000677"/>
    </source>
</evidence>
<evidence type="ECO:0000256" key="8">
    <source>
        <dbReference type="RuleBase" id="RU003993"/>
    </source>
</evidence>
<evidence type="ECO:0000256" key="3">
    <source>
        <dbReference type="ARBA" id="ARBA00009370"/>
    </source>
</evidence>
<dbReference type="HOGENOM" id="CLU_758238_0_0_3"/>
<evidence type="ECO:0000256" key="9">
    <source>
        <dbReference type="RuleBase" id="RU362042"/>
    </source>
</evidence>
<reference evidence="12" key="1">
    <citation type="journal article" date="2011" name="MBio">
        <title>Novel metabolic attributes of the genus Cyanothece, comprising a group of unicellular nitrogen-fixing Cyanobacteria.</title>
        <authorList>
            <person name="Bandyopadhyay A."/>
            <person name="Elvitigala T."/>
            <person name="Welsh E."/>
            <person name="Stockel J."/>
            <person name="Liberton M."/>
            <person name="Min H."/>
            <person name="Sherman L.A."/>
            <person name="Pakrasi H.B."/>
        </authorList>
    </citation>
    <scope>NUCLEOTIDE SEQUENCE [LARGE SCALE GENOMIC DNA]</scope>
    <source>
        <strain evidence="12">PCC 7822</strain>
    </source>
</reference>
<dbReference type="GO" id="GO:0004252">
    <property type="term" value="F:serine-type endopeptidase activity"/>
    <property type="evidence" value="ECO:0007669"/>
    <property type="project" value="InterPro"/>
</dbReference>
<dbReference type="InterPro" id="IPR019757">
    <property type="entry name" value="Pept_S26A_signal_pept_1_Lys-AS"/>
</dbReference>
<evidence type="ECO:0000256" key="2">
    <source>
        <dbReference type="ARBA" id="ARBA00004401"/>
    </source>
</evidence>
<dbReference type="CDD" id="cd06530">
    <property type="entry name" value="S26_SPase_I"/>
    <property type="match status" value="1"/>
</dbReference>
<dbReference type="EMBL" id="CP002198">
    <property type="protein sequence ID" value="ADN13796.1"/>
    <property type="molecule type" value="Genomic_DNA"/>
</dbReference>
<comment type="caution">
    <text evidence="8">Lacks conserved residue(s) required for the propagation of feature annotation.</text>
</comment>
<accession>E0U9J5</accession>
<feature type="active site" evidence="7">
    <location>
        <position position="233"/>
    </location>
</feature>
<feature type="transmembrane region" description="Helical" evidence="8">
    <location>
        <begin position="53"/>
        <end position="71"/>
    </location>
</feature>
<evidence type="ECO:0000256" key="6">
    <source>
        <dbReference type="ARBA" id="ARBA00022801"/>
    </source>
</evidence>
<dbReference type="InterPro" id="IPR019758">
    <property type="entry name" value="Pept_S26A_signal_pept_1_CS"/>
</dbReference>
<evidence type="ECO:0000256" key="4">
    <source>
        <dbReference type="ARBA" id="ARBA00013208"/>
    </source>
</evidence>
<dbReference type="PANTHER" id="PTHR43390">
    <property type="entry name" value="SIGNAL PEPTIDASE I"/>
    <property type="match status" value="1"/>
</dbReference>
<feature type="transmembrane region" description="Helical" evidence="8">
    <location>
        <begin position="168"/>
        <end position="186"/>
    </location>
</feature>
<dbReference type="GO" id="GO:0005886">
    <property type="term" value="C:plasma membrane"/>
    <property type="evidence" value="ECO:0007669"/>
    <property type="project" value="UniProtKB-SubCell"/>
</dbReference>
<gene>
    <name evidence="11" type="ordered locus">Cyan7822_1810</name>
</gene>
<feature type="active site" evidence="7">
    <location>
        <position position="280"/>
    </location>
</feature>
<dbReference type="PROSITE" id="PS00761">
    <property type="entry name" value="SPASE_I_3"/>
    <property type="match status" value="1"/>
</dbReference>
<feature type="transmembrane region" description="Helical" evidence="8">
    <location>
        <begin position="198"/>
        <end position="220"/>
    </location>
</feature>
<sequence length="371" mass="42276">MTLTNKLSLKQLYKQAYFSPVKNFSKDPWLAVNLSMFFPGMGQLYAGKLSRGFLLIVLQIFVIFYALESIFSPQGKIMTGLICLFLSVVIYGASILDALLCVYYQQEDTTGERIPRKNKNPWFAVFASRILPGLGQLYNQNVLWGMVFLSAFLICWKLEGLFPSLLSIPPTLAAIATYHAYISFPYPNQRFHLSQRSLLAIIVGLIFAWGLISSYIPIWINQKIELFIIPSESMQPTLQVGDRVFVSKSKTYQPQRGDVVVFRPSDEIKAVDPKAEFYIKRLIGKPGDKVLIDHGIVSINDQPLKENYIAQPPNYQWGPAIIPSGQYFVLGDNRNNSFDSHAWGFLPKEDIFGQAYKIYWPMNRVKSLIRE</sequence>
<keyword evidence="8" id="KW-0812">Transmembrane</keyword>
<evidence type="ECO:0000256" key="7">
    <source>
        <dbReference type="PIRSR" id="PIRSR600223-1"/>
    </source>
</evidence>
<dbReference type="eggNOG" id="COG0681">
    <property type="taxonomic scope" value="Bacteria"/>
</dbReference>
<keyword evidence="12" id="KW-1185">Reference proteome</keyword>
<evidence type="ECO:0000256" key="5">
    <source>
        <dbReference type="ARBA" id="ARBA00022670"/>
    </source>
</evidence>
<dbReference type="PROSITE" id="PS00501">
    <property type="entry name" value="SPASE_I_1"/>
    <property type="match status" value="1"/>
</dbReference>
<evidence type="ECO:0000259" key="10">
    <source>
        <dbReference type="Pfam" id="PF10502"/>
    </source>
</evidence>
<organism evidence="11 12">
    <name type="scientific">Gloeothece verrucosa (strain PCC 7822)</name>
    <name type="common">Cyanothece sp. (strain PCC 7822)</name>
    <dbReference type="NCBI Taxonomy" id="497965"/>
    <lineage>
        <taxon>Bacteria</taxon>
        <taxon>Bacillati</taxon>
        <taxon>Cyanobacteriota</taxon>
        <taxon>Cyanophyceae</taxon>
        <taxon>Oscillatoriophycideae</taxon>
        <taxon>Chroococcales</taxon>
        <taxon>Aphanothecaceae</taxon>
        <taxon>Gloeothece</taxon>
        <taxon>Gloeothece verrucosa</taxon>
    </lineage>
</organism>
<dbReference type="GO" id="GO:0009003">
    <property type="term" value="F:signal peptidase activity"/>
    <property type="evidence" value="ECO:0007669"/>
    <property type="project" value="UniProtKB-EC"/>
</dbReference>
<evidence type="ECO:0000313" key="11">
    <source>
        <dbReference type="EMBL" id="ADN13796.1"/>
    </source>
</evidence>
<keyword evidence="8" id="KW-0472">Membrane</keyword>
<dbReference type="InterPro" id="IPR036286">
    <property type="entry name" value="LexA/Signal_pep-like_sf"/>
</dbReference>
<keyword evidence="8" id="KW-1133">Transmembrane helix</keyword>
<dbReference type="InterPro" id="IPR019756">
    <property type="entry name" value="Pept_S26A_signal_pept_1_Ser-AS"/>
</dbReference>
<comment type="catalytic activity">
    <reaction evidence="1 8">
        <text>Cleavage of hydrophobic, N-terminal signal or leader sequences from secreted and periplasmic proteins.</text>
        <dbReference type="EC" id="3.4.21.89"/>
    </reaction>
</comment>
<proteinExistence type="inferred from homology"/>
<dbReference type="AlphaFoldDB" id="E0U9J5"/>
<dbReference type="PRINTS" id="PR00727">
    <property type="entry name" value="LEADERPTASE"/>
</dbReference>
<name>E0U9J5_GLOV7</name>
<dbReference type="Proteomes" id="UP000008206">
    <property type="component" value="Chromosome"/>
</dbReference>